<feature type="transmembrane region" description="Helical" evidence="1">
    <location>
        <begin position="17"/>
        <end position="37"/>
    </location>
</feature>
<gene>
    <name evidence="2" type="ORF">H9891_10635</name>
</gene>
<sequence>MEILITVRRMSLENSDFITILLTALVLILFIVSLRVAESIMKTSARKDEMIRKVWKYDSQGKERNETIERLIPDSSFREREAEYLYGRAMK</sequence>
<dbReference type="AlphaFoldDB" id="A0A9D1U1S6"/>
<dbReference type="EMBL" id="DXHR01000035">
    <property type="protein sequence ID" value="HIW13594.1"/>
    <property type="molecule type" value="Genomic_DNA"/>
</dbReference>
<comment type="caution">
    <text evidence="2">The sequence shown here is derived from an EMBL/GenBank/DDBJ whole genome shotgun (WGS) entry which is preliminary data.</text>
</comment>
<reference evidence="2" key="2">
    <citation type="submission" date="2021-04" db="EMBL/GenBank/DDBJ databases">
        <authorList>
            <person name="Gilroy R."/>
        </authorList>
    </citation>
    <scope>NUCLEOTIDE SEQUENCE</scope>
    <source>
        <strain evidence="2">ChiHjej13B12-752</strain>
    </source>
</reference>
<evidence type="ECO:0000313" key="2">
    <source>
        <dbReference type="EMBL" id="HIW13594.1"/>
    </source>
</evidence>
<dbReference type="Proteomes" id="UP000823989">
    <property type="component" value="Unassembled WGS sequence"/>
</dbReference>
<keyword evidence="1" id="KW-0472">Membrane</keyword>
<evidence type="ECO:0000313" key="3">
    <source>
        <dbReference type="Proteomes" id="UP000823989"/>
    </source>
</evidence>
<evidence type="ECO:0000256" key="1">
    <source>
        <dbReference type="SAM" id="Phobius"/>
    </source>
</evidence>
<reference evidence="2" key="1">
    <citation type="journal article" date="2021" name="PeerJ">
        <title>Extensive microbial diversity within the chicken gut microbiome revealed by metagenomics and culture.</title>
        <authorList>
            <person name="Gilroy R."/>
            <person name="Ravi A."/>
            <person name="Getino M."/>
            <person name="Pursley I."/>
            <person name="Horton D.L."/>
            <person name="Alikhan N.F."/>
            <person name="Baker D."/>
            <person name="Gharbi K."/>
            <person name="Hall N."/>
            <person name="Watson M."/>
            <person name="Adriaenssens E.M."/>
            <person name="Foster-Nyarko E."/>
            <person name="Jarju S."/>
            <person name="Secka A."/>
            <person name="Antonio M."/>
            <person name="Oren A."/>
            <person name="Chaudhuri R.R."/>
            <person name="La Ragione R."/>
            <person name="Hildebrand F."/>
            <person name="Pallen M.J."/>
        </authorList>
    </citation>
    <scope>NUCLEOTIDE SEQUENCE</scope>
    <source>
        <strain evidence="2">ChiHjej13B12-752</strain>
    </source>
</reference>
<name>A0A9D1U1S6_9STAP</name>
<keyword evidence="1" id="KW-1133">Transmembrane helix</keyword>
<protein>
    <submittedName>
        <fullName evidence="2">Uncharacterized protein</fullName>
    </submittedName>
</protein>
<organism evidence="2 3">
    <name type="scientific">Candidatus Salinicoccus stercoripullorum</name>
    <dbReference type="NCBI Taxonomy" id="2838756"/>
    <lineage>
        <taxon>Bacteria</taxon>
        <taxon>Bacillati</taxon>
        <taxon>Bacillota</taxon>
        <taxon>Bacilli</taxon>
        <taxon>Bacillales</taxon>
        <taxon>Staphylococcaceae</taxon>
        <taxon>Salinicoccus</taxon>
    </lineage>
</organism>
<proteinExistence type="predicted"/>
<keyword evidence="1" id="KW-0812">Transmembrane</keyword>
<accession>A0A9D1U1S6</accession>